<dbReference type="Proteomes" id="UP000054820">
    <property type="component" value="Unassembled WGS sequence"/>
</dbReference>
<evidence type="ECO:0000313" key="4">
    <source>
        <dbReference type="Proteomes" id="UP000255110"/>
    </source>
</evidence>
<dbReference type="EMBL" id="UGOY01000001">
    <property type="protein sequence ID" value="STY21696.1"/>
    <property type="molecule type" value="Genomic_DNA"/>
</dbReference>
<gene>
    <name evidence="1" type="ORF">Lstg_2731</name>
    <name evidence="2" type="ORF">NCTC11991_00264</name>
</gene>
<dbReference type="Proteomes" id="UP000255110">
    <property type="component" value="Unassembled WGS sequence"/>
</dbReference>
<dbReference type="EMBL" id="LNYZ01000027">
    <property type="protein sequence ID" value="KTD72030.1"/>
    <property type="molecule type" value="Genomic_DNA"/>
</dbReference>
<accession>A0A378L4G4</accession>
<dbReference type="RefSeq" id="WP_058478256.1">
    <property type="nucleotide sequence ID" value="NZ_CAAAIO010000015.1"/>
</dbReference>
<proteinExistence type="predicted"/>
<name>A0A378L4G4_9GAMM</name>
<evidence type="ECO:0000313" key="3">
    <source>
        <dbReference type="Proteomes" id="UP000054820"/>
    </source>
</evidence>
<protein>
    <submittedName>
        <fullName evidence="2">Uncharacterized protein</fullName>
    </submittedName>
</protein>
<keyword evidence="3" id="KW-1185">Reference proteome</keyword>
<evidence type="ECO:0000313" key="2">
    <source>
        <dbReference type="EMBL" id="STY21696.1"/>
    </source>
</evidence>
<evidence type="ECO:0000313" key="1">
    <source>
        <dbReference type="EMBL" id="KTD72030.1"/>
    </source>
</evidence>
<organism evidence="2 4">
    <name type="scientific">Legionella steigerwaltii</name>
    <dbReference type="NCBI Taxonomy" id="460"/>
    <lineage>
        <taxon>Bacteria</taxon>
        <taxon>Pseudomonadati</taxon>
        <taxon>Pseudomonadota</taxon>
        <taxon>Gammaproteobacteria</taxon>
        <taxon>Legionellales</taxon>
        <taxon>Legionellaceae</taxon>
        <taxon>Legionella</taxon>
    </lineage>
</organism>
<reference evidence="1 3" key="1">
    <citation type="submission" date="2015-11" db="EMBL/GenBank/DDBJ databases">
        <title>Genomic analysis of 38 Legionella species identifies large and diverse effector repertoires.</title>
        <authorList>
            <person name="Burstein D."/>
            <person name="Amaro F."/>
            <person name="Zusman T."/>
            <person name="Lifshitz Z."/>
            <person name="Cohen O."/>
            <person name="Gilbert J.A."/>
            <person name="Pupko T."/>
            <person name="Shuman H.A."/>
            <person name="Segal G."/>
        </authorList>
    </citation>
    <scope>NUCLEOTIDE SEQUENCE [LARGE SCALE GENOMIC DNA]</scope>
    <source>
        <strain evidence="1 3">SC-18-C9</strain>
    </source>
</reference>
<dbReference type="OrthoDB" id="5639440at2"/>
<dbReference type="AlphaFoldDB" id="A0A378L4G4"/>
<reference evidence="2 4" key="2">
    <citation type="submission" date="2018-06" db="EMBL/GenBank/DDBJ databases">
        <authorList>
            <consortium name="Pathogen Informatics"/>
            <person name="Doyle S."/>
        </authorList>
    </citation>
    <scope>NUCLEOTIDE SEQUENCE [LARGE SCALE GENOMIC DNA]</scope>
    <source>
        <strain evidence="2 4">NCTC11991</strain>
    </source>
</reference>
<sequence length="232" mass="25552">MSKNPNDVKNGLEDMKAAANFDEIYKQITEDMLQNGTWSDEEVEAMRLISEGTHDPESIRDLIELDEEANKKIADMYFMILLNTLIRSKALMPFKLPENEIKSWPDNYSRGQFAADLCNYKEQLSRSEVGKKAMKAASEYTALYESTVGPKSEDAAKESEQTAHKLAKGDSSTFDKVCDTLGFLYGVADALLPGPSGPSLQTMTSQSATMGYAAGMFANGVLELAKFALSAR</sequence>